<feature type="region of interest" description="Disordered" evidence="1">
    <location>
        <begin position="64"/>
        <end position="84"/>
    </location>
</feature>
<dbReference type="AlphaFoldDB" id="A0A4C2A6J7"/>
<comment type="caution">
    <text evidence="2">The sequence shown here is derived from an EMBL/GenBank/DDBJ whole genome shotgun (WGS) entry which is preliminary data.</text>
</comment>
<reference evidence="2 3" key="1">
    <citation type="journal article" date="2019" name="Commun. Biol.">
        <title>The bagworm genome reveals a unique fibroin gene that provides high tensile strength.</title>
        <authorList>
            <person name="Kono N."/>
            <person name="Nakamura H."/>
            <person name="Ohtoshi R."/>
            <person name="Tomita M."/>
            <person name="Numata K."/>
            <person name="Arakawa K."/>
        </authorList>
    </citation>
    <scope>NUCLEOTIDE SEQUENCE [LARGE SCALE GENOMIC DNA]</scope>
</reference>
<gene>
    <name evidence="2" type="ORF">EVAR_91222_1</name>
</gene>
<proteinExistence type="predicted"/>
<dbReference type="EMBL" id="BGZK01002550">
    <property type="protein sequence ID" value="GBP94824.1"/>
    <property type="molecule type" value="Genomic_DNA"/>
</dbReference>
<protein>
    <submittedName>
        <fullName evidence="2">Uncharacterized protein</fullName>
    </submittedName>
</protein>
<evidence type="ECO:0000313" key="2">
    <source>
        <dbReference type="EMBL" id="GBP94824.1"/>
    </source>
</evidence>
<keyword evidence="3" id="KW-1185">Reference proteome</keyword>
<name>A0A4C2A6J7_EUMVA</name>
<sequence>MTPNTIGSSSFASRLKKVIEVVVRITNATRNDMRRAVIWRSGGDGYRAFVERAAFSRAARRRVSTRTMRVQTRRSRRKVMRMRR</sequence>
<dbReference type="Proteomes" id="UP000299102">
    <property type="component" value="Unassembled WGS sequence"/>
</dbReference>
<evidence type="ECO:0000313" key="3">
    <source>
        <dbReference type="Proteomes" id="UP000299102"/>
    </source>
</evidence>
<feature type="compositionally biased region" description="Basic residues" evidence="1">
    <location>
        <begin position="71"/>
        <end position="84"/>
    </location>
</feature>
<organism evidence="2 3">
    <name type="scientific">Eumeta variegata</name>
    <name type="common">Bagworm moth</name>
    <name type="synonym">Eumeta japonica</name>
    <dbReference type="NCBI Taxonomy" id="151549"/>
    <lineage>
        <taxon>Eukaryota</taxon>
        <taxon>Metazoa</taxon>
        <taxon>Ecdysozoa</taxon>
        <taxon>Arthropoda</taxon>
        <taxon>Hexapoda</taxon>
        <taxon>Insecta</taxon>
        <taxon>Pterygota</taxon>
        <taxon>Neoptera</taxon>
        <taxon>Endopterygota</taxon>
        <taxon>Lepidoptera</taxon>
        <taxon>Glossata</taxon>
        <taxon>Ditrysia</taxon>
        <taxon>Tineoidea</taxon>
        <taxon>Psychidae</taxon>
        <taxon>Oiketicinae</taxon>
        <taxon>Eumeta</taxon>
    </lineage>
</organism>
<evidence type="ECO:0000256" key="1">
    <source>
        <dbReference type="SAM" id="MobiDB-lite"/>
    </source>
</evidence>
<accession>A0A4C2A6J7</accession>